<sequence length="325" mass="33063">MSRLDGKVALVSGGAAGLGAAYCRALAAEGARVVVTDVAAEAARAVAGDCGPHASSVALDVVDESAWAAATDHCRRRYGRLDVLVNNAGIVHRTALMETDAASFQRVLEVNAFGTFLGMKAVVPLMREGGGGSIVNVSSTAGVTGFPGIIGYTAGKWAVRGMTKAAAVELAPYGVRVNTIVPGLVETPMTAGFAGPGGSLRRKKGSVDEVAPLVVFLASDESAFCTGADFVADGGETAATPAVRSSHEVRQEGTLMSAYKIEVDLDQCQAHGMCVATAPGLFGMRPDDSKAMPLADVVSGPEAEEAGLAAEGCPELAITLRPLGD</sequence>
<dbReference type="PANTHER" id="PTHR24321:SF8">
    <property type="entry name" value="ESTRADIOL 17-BETA-DEHYDROGENASE 8-RELATED"/>
    <property type="match status" value="1"/>
</dbReference>
<dbReference type="Pfam" id="PF13561">
    <property type="entry name" value="adh_short_C2"/>
    <property type="match status" value="1"/>
</dbReference>
<keyword evidence="3" id="KW-0520">NAD</keyword>
<dbReference type="EMBL" id="JAPNUD010000037">
    <property type="protein sequence ID" value="MDA0642209.1"/>
    <property type="molecule type" value="Genomic_DNA"/>
</dbReference>
<keyword evidence="2" id="KW-0560">Oxidoreductase</keyword>
<evidence type="ECO:0000313" key="6">
    <source>
        <dbReference type="Proteomes" id="UP001212498"/>
    </source>
</evidence>
<accession>A0ABT4SYI2</accession>
<dbReference type="PANTHER" id="PTHR24321">
    <property type="entry name" value="DEHYDROGENASES, SHORT CHAIN"/>
    <property type="match status" value="1"/>
</dbReference>
<name>A0ABT4SYI2_9ACTN</name>
<reference evidence="5 6" key="1">
    <citation type="submission" date="2022-11" db="EMBL/GenBank/DDBJ databases">
        <title>Nonomuraea corallina sp. nov., a new species of the genus Nonomuraea isolated from sea side sediment in Thai sea.</title>
        <authorList>
            <person name="Ngamcharungchit C."/>
            <person name="Matsumoto A."/>
            <person name="Suriyachadkun C."/>
            <person name="Panbangred W."/>
            <person name="Inahashi Y."/>
            <person name="Intra B."/>
        </authorList>
    </citation>
    <scope>NUCLEOTIDE SEQUENCE [LARGE SCALE GENOMIC DNA]</scope>
    <source>
        <strain evidence="5 6">DSM 43553</strain>
    </source>
</reference>
<dbReference type="Gene3D" id="3.30.70.20">
    <property type="match status" value="1"/>
</dbReference>
<proteinExistence type="inferred from homology"/>
<dbReference type="PRINTS" id="PR00080">
    <property type="entry name" value="SDRFAMILY"/>
</dbReference>
<evidence type="ECO:0000259" key="4">
    <source>
        <dbReference type="SMART" id="SM00822"/>
    </source>
</evidence>
<protein>
    <submittedName>
        <fullName evidence="5">SDR family oxidoreductase</fullName>
    </submittedName>
</protein>
<dbReference type="SUPFAM" id="SSF54862">
    <property type="entry name" value="4Fe-4S ferredoxins"/>
    <property type="match status" value="1"/>
</dbReference>
<dbReference type="PROSITE" id="PS00061">
    <property type="entry name" value="ADH_SHORT"/>
    <property type="match status" value="1"/>
</dbReference>
<evidence type="ECO:0000256" key="1">
    <source>
        <dbReference type="ARBA" id="ARBA00006484"/>
    </source>
</evidence>
<dbReference type="InterPro" id="IPR036291">
    <property type="entry name" value="NAD(P)-bd_dom_sf"/>
</dbReference>
<gene>
    <name evidence="5" type="ORF">OUY24_16365</name>
</gene>
<dbReference type="Pfam" id="PF13370">
    <property type="entry name" value="Fer4_13"/>
    <property type="match status" value="1"/>
</dbReference>
<dbReference type="PRINTS" id="PR00081">
    <property type="entry name" value="GDHRDH"/>
</dbReference>
<dbReference type="Proteomes" id="UP001212498">
    <property type="component" value="Unassembled WGS sequence"/>
</dbReference>
<dbReference type="InterPro" id="IPR020904">
    <property type="entry name" value="Sc_DH/Rdtase_CS"/>
</dbReference>
<comment type="similarity">
    <text evidence="1">Belongs to the short-chain dehydrogenases/reductases (SDR) family.</text>
</comment>
<dbReference type="InterPro" id="IPR057326">
    <property type="entry name" value="KR_dom"/>
</dbReference>
<dbReference type="RefSeq" id="WP_271276805.1">
    <property type="nucleotide sequence ID" value="NZ_BAABFD010000004.1"/>
</dbReference>
<evidence type="ECO:0000256" key="3">
    <source>
        <dbReference type="ARBA" id="ARBA00023027"/>
    </source>
</evidence>
<dbReference type="SUPFAM" id="SSF51735">
    <property type="entry name" value="NAD(P)-binding Rossmann-fold domains"/>
    <property type="match status" value="1"/>
</dbReference>
<keyword evidence="6" id="KW-1185">Reference proteome</keyword>
<comment type="caution">
    <text evidence="5">The sequence shown here is derived from an EMBL/GenBank/DDBJ whole genome shotgun (WGS) entry which is preliminary data.</text>
</comment>
<evidence type="ECO:0000256" key="2">
    <source>
        <dbReference type="ARBA" id="ARBA00023002"/>
    </source>
</evidence>
<evidence type="ECO:0000313" key="5">
    <source>
        <dbReference type="EMBL" id="MDA0642209.1"/>
    </source>
</evidence>
<dbReference type="Gene3D" id="3.40.50.720">
    <property type="entry name" value="NAD(P)-binding Rossmann-like Domain"/>
    <property type="match status" value="1"/>
</dbReference>
<dbReference type="InterPro" id="IPR002347">
    <property type="entry name" value="SDR_fam"/>
</dbReference>
<feature type="domain" description="Ketoreductase" evidence="4">
    <location>
        <begin position="7"/>
        <end position="174"/>
    </location>
</feature>
<dbReference type="SMART" id="SM00822">
    <property type="entry name" value="PKS_KR"/>
    <property type="match status" value="1"/>
</dbReference>
<organism evidence="5 6">
    <name type="scientific">Nonomuraea ferruginea</name>
    <dbReference type="NCBI Taxonomy" id="46174"/>
    <lineage>
        <taxon>Bacteria</taxon>
        <taxon>Bacillati</taxon>
        <taxon>Actinomycetota</taxon>
        <taxon>Actinomycetes</taxon>
        <taxon>Streptosporangiales</taxon>
        <taxon>Streptosporangiaceae</taxon>
        <taxon>Nonomuraea</taxon>
    </lineage>
</organism>